<keyword evidence="3" id="KW-0378">Hydrolase</keyword>
<keyword evidence="3" id="KW-0645">Protease</keyword>
<evidence type="ECO:0000259" key="2">
    <source>
        <dbReference type="Pfam" id="PF01321"/>
    </source>
</evidence>
<dbReference type="InterPro" id="IPR036005">
    <property type="entry name" value="Creatinase/aminopeptidase-like"/>
</dbReference>
<dbReference type="Gene3D" id="3.40.350.10">
    <property type="entry name" value="Creatinase/prolidase N-terminal domain"/>
    <property type="match status" value="1"/>
</dbReference>
<dbReference type="InterPro" id="IPR029149">
    <property type="entry name" value="Creatin/AminoP/Spt16_N"/>
</dbReference>
<dbReference type="PANTHER" id="PTHR46112">
    <property type="entry name" value="AMINOPEPTIDASE"/>
    <property type="match status" value="1"/>
</dbReference>
<dbReference type="SUPFAM" id="SSF53092">
    <property type="entry name" value="Creatinase/prolidase N-terminal domain"/>
    <property type="match status" value="1"/>
</dbReference>
<gene>
    <name evidence="3" type="ORF">EB233_30100</name>
</gene>
<dbReference type="AlphaFoldDB" id="A0A6M7UM99"/>
<dbReference type="RefSeq" id="WP_064987281.1">
    <property type="nucleotide sequence ID" value="NZ_CP033361.1"/>
</dbReference>
<dbReference type="Proteomes" id="UP000503339">
    <property type="component" value="Chromosome"/>
</dbReference>
<dbReference type="Pfam" id="PF00557">
    <property type="entry name" value="Peptidase_M24"/>
    <property type="match status" value="1"/>
</dbReference>
<dbReference type="Pfam" id="PF01321">
    <property type="entry name" value="Creatinase_N"/>
    <property type="match status" value="1"/>
</dbReference>
<reference evidence="3 4" key="1">
    <citation type="submission" date="2018-10" db="EMBL/GenBank/DDBJ databases">
        <authorList>
            <person name="Perry B.J."/>
            <person name="Sullivan J.T."/>
            <person name="Murphy R.J.T."/>
            <person name="Ramsay J.P."/>
            <person name="Ronson C.W."/>
        </authorList>
    </citation>
    <scope>NUCLEOTIDE SEQUENCE [LARGE SCALE GENOMIC DNA]</scope>
    <source>
        <strain evidence="3 4">NZP2014</strain>
    </source>
</reference>
<feature type="domain" description="Peptidase M24" evidence="1">
    <location>
        <begin position="162"/>
        <end position="361"/>
    </location>
</feature>
<feature type="domain" description="Creatinase N-terminal" evidence="2">
    <location>
        <begin position="19"/>
        <end position="154"/>
    </location>
</feature>
<dbReference type="SUPFAM" id="SSF55920">
    <property type="entry name" value="Creatinase/aminopeptidase"/>
    <property type="match status" value="1"/>
</dbReference>
<organism evidence="3 4">
    <name type="scientific">Mesorhizobium erdmanii</name>
    <dbReference type="NCBI Taxonomy" id="1777866"/>
    <lineage>
        <taxon>Bacteria</taxon>
        <taxon>Pseudomonadati</taxon>
        <taxon>Pseudomonadota</taxon>
        <taxon>Alphaproteobacteria</taxon>
        <taxon>Hyphomicrobiales</taxon>
        <taxon>Phyllobacteriaceae</taxon>
        <taxon>Mesorhizobium</taxon>
    </lineage>
</organism>
<sequence>MIQPLVFPPPFPVEEYRARLSALRAIMANQSVDLLIVNQHEHMDYFAGYAPTAAMYQAVLIPIDGEPFAVIRALDASAFSEASWLSDYVAFGDSENPIRIVAKTIVDRGYGASALGVEYDSYFLTVDRARALKTMMPDARFVSFSTVMWEMRQIKSPLELACHEVAAHICDRATTAGFSMARAGVNEREVLATMIAEALRSGADNTFLVQLVSGPRAASYHGALGHRTLAKGDIVHAEPVPQFRGYASRMMRPKLIGTPTDEQMRTAETVVRIQDEQFRAMKPGTDAKEVDRILREGILSARLRDSYTNITGYTLGLKHPPRTSDFTRVFLADSNWKLEENQVFHMYAPAGGMAFSETIVVAADGGKRLTGMQRKLFY</sequence>
<dbReference type="EMBL" id="CP033361">
    <property type="protein sequence ID" value="QKC79199.1"/>
    <property type="molecule type" value="Genomic_DNA"/>
</dbReference>
<name>A0A6M7UM99_9HYPH</name>
<evidence type="ECO:0000259" key="1">
    <source>
        <dbReference type="Pfam" id="PF00557"/>
    </source>
</evidence>
<keyword evidence="3" id="KW-0031">Aminopeptidase</keyword>
<dbReference type="CDD" id="cd01066">
    <property type="entry name" value="APP_MetAP"/>
    <property type="match status" value="1"/>
</dbReference>
<evidence type="ECO:0000313" key="4">
    <source>
        <dbReference type="Proteomes" id="UP000503339"/>
    </source>
</evidence>
<dbReference type="InterPro" id="IPR000994">
    <property type="entry name" value="Pept_M24"/>
</dbReference>
<accession>A0A6M7UM99</accession>
<dbReference type="InterPro" id="IPR050659">
    <property type="entry name" value="Peptidase_M24B"/>
</dbReference>
<dbReference type="PANTHER" id="PTHR46112:SF2">
    <property type="entry name" value="XAA-PRO AMINOPEPTIDASE P-RELATED"/>
    <property type="match status" value="1"/>
</dbReference>
<keyword evidence="4" id="KW-1185">Reference proteome</keyword>
<proteinExistence type="predicted"/>
<evidence type="ECO:0000313" key="3">
    <source>
        <dbReference type="EMBL" id="QKC79199.1"/>
    </source>
</evidence>
<dbReference type="InterPro" id="IPR000587">
    <property type="entry name" value="Creatinase_N"/>
</dbReference>
<protein>
    <submittedName>
        <fullName evidence="3">Aminopeptidase P family protein</fullName>
    </submittedName>
</protein>
<dbReference type="GO" id="GO:0004177">
    <property type="term" value="F:aminopeptidase activity"/>
    <property type="evidence" value="ECO:0007669"/>
    <property type="project" value="UniProtKB-KW"/>
</dbReference>
<dbReference type="Gene3D" id="3.90.230.10">
    <property type="entry name" value="Creatinase/methionine aminopeptidase superfamily"/>
    <property type="match status" value="1"/>
</dbReference>
<dbReference type="KEGG" id="merd:EB233_30100"/>